<dbReference type="SUPFAM" id="SSF48019">
    <property type="entry name" value="post-AAA+ oligomerization domain-like"/>
    <property type="match status" value="1"/>
</dbReference>
<dbReference type="Gene3D" id="1.20.272.10">
    <property type="match status" value="1"/>
</dbReference>
<dbReference type="Pfam" id="PF21960">
    <property type="entry name" value="RCF1-5-like_lid"/>
    <property type="match status" value="1"/>
</dbReference>
<dbReference type="GO" id="GO:0031391">
    <property type="term" value="C:Elg1 RFC-like complex"/>
    <property type="evidence" value="ECO:0007669"/>
    <property type="project" value="TreeGrafter"/>
</dbReference>
<dbReference type="CDD" id="cd00009">
    <property type="entry name" value="AAA"/>
    <property type="match status" value="1"/>
</dbReference>
<dbReference type="FunFam" id="3.40.50.300:FF:000136">
    <property type="entry name" value="Replication factor C subunit 5"/>
    <property type="match status" value="1"/>
</dbReference>
<dbReference type="InterPro" id="IPR008921">
    <property type="entry name" value="DNA_pol3_clamp-load_cplx_C"/>
</dbReference>
<evidence type="ECO:0000313" key="3">
    <source>
        <dbReference type="Proteomes" id="UP000019375"/>
    </source>
</evidence>
<dbReference type="EMBL" id="HG316465">
    <property type="protein sequence ID" value="CDF91552.1"/>
    <property type="molecule type" value="Genomic_DNA"/>
</dbReference>
<dbReference type="Pfam" id="PF13177">
    <property type="entry name" value="DNA_pol3_delta2"/>
    <property type="match status" value="1"/>
</dbReference>
<dbReference type="PANTHER" id="PTHR11669:SF1">
    <property type="entry name" value="REPLICATION FACTOR C SUBUNIT 3"/>
    <property type="match status" value="1"/>
</dbReference>
<dbReference type="GO" id="GO:0003677">
    <property type="term" value="F:DNA binding"/>
    <property type="evidence" value="ECO:0007669"/>
    <property type="project" value="InterPro"/>
</dbReference>
<dbReference type="GO" id="GO:0005663">
    <property type="term" value="C:DNA replication factor C complex"/>
    <property type="evidence" value="ECO:0007669"/>
    <property type="project" value="TreeGrafter"/>
</dbReference>
<dbReference type="GO" id="GO:0003689">
    <property type="term" value="F:DNA clamp loader activity"/>
    <property type="evidence" value="ECO:0007669"/>
    <property type="project" value="TreeGrafter"/>
</dbReference>
<keyword evidence="1" id="KW-0235">DNA replication</keyword>
<dbReference type="Pfam" id="PF22534">
    <property type="entry name" value="RFC_C"/>
    <property type="match status" value="1"/>
</dbReference>
<dbReference type="GO" id="GO:0031390">
    <property type="term" value="C:Ctf18 RFC-like complex"/>
    <property type="evidence" value="ECO:0007669"/>
    <property type="project" value="TreeGrafter"/>
</dbReference>
<dbReference type="AlphaFoldDB" id="A0A8J2TAJ5"/>
<dbReference type="Gene3D" id="3.40.50.300">
    <property type="entry name" value="P-loop containing nucleotide triphosphate hydrolases"/>
    <property type="match status" value="1"/>
</dbReference>
<dbReference type="OrthoDB" id="761538at2759"/>
<dbReference type="Gene3D" id="1.10.8.60">
    <property type="match status" value="1"/>
</dbReference>
<dbReference type="PANTHER" id="PTHR11669">
    <property type="entry name" value="REPLICATION FACTOR C / DNA POLYMERASE III GAMMA-TAU SUBUNIT"/>
    <property type="match status" value="1"/>
</dbReference>
<dbReference type="GO" id="GO:0006281">
    <property type="term" value="P:DNA repair"/>
    <property type="evidence" value="ECO:0007669"/>
    <property type="project" value="TreeGrafter"/>
</dbReference>
<name>A0A8J2TAJ5_ZYGB2</name>
<organism evidence="2 3">
    <name type="scientific">Zygosaccharomyces bailii (strain CLIB 213 / ATCC 58445 / CBS 680 / BCRC 21525 / NBRC 1098 / NCYC 1416 / NRRL Y-2227)</name>
    <dbReference type="NCBI Taxonomy" id="1333698"/>
    <lineage>
        <taxon>Eukaryota</taxon>
        <taxon>Fungi</taxon>
        <taxon>Dikarya</taxon>
        <taxon>Ascomycota</taxon>
        <taxon>Saccharomycotina</taxon>
        <taxon>Saccharomycetes</taxon>
        <taxon>Saccharomycetales</taxon>
        <taxon>Saccharomycetaceae</taxon>
        <taxon>Zygosaccharomyces</taxon>
    </lineage>
</organism>
<dbReference type="InterPro" id="IPR050238">
    <property type="entry name" value="DNA_Rep/Repair_Clamp_Loader"/>
</dbReference>
<evidence type="ECO:0000256" key="1">
    <source>
        <dbReference type="ARBA" id="ARBA00022705"/>
    </source>
</evidence>
<sequence>MSLWVDKYRPKKLNDLSHNAHLTSLLQSLSQQPRDLPHLLLYGPNGSGKKTRCMSLLESIFGEGVYKMKIDVRQFVTPSNRKLDLNVVSSAYHLEITPSDMGTNDRIVIQHLLKEVAQMEQVDFKDSRDGLAHRYKCVIINEADSLTRDAQAALRRTMEKYSRNIRLIMICDSVSSIISPIKSRCFMVRCPAPNEAEMVEILKQVSKEEKVNVDSDQIFEKIALESGGNLRKGLLMLEAMSLSNEMHLKKETPVMRPDWESVIMKLANKIQKEKSVGCLVECRSVLYDLLAHCIPARTILQELTFALLQSSKTDKTKVAIIETSSIFDERLSLGNKPIYHLEGFVARAMCSM</sequence>
<dbReference type="SUPFAM" id="SSF52540">
    <property type="entry name" value="P-loop containing nucleoside triphosphate hydrolases"/>
    <property type="match status" value="1"/>
</dbReference>
<keyword evidence="3" id="KW-1185">Reference proteome</keyword>
<dbReference type="GO" id="GO:0006271">
    <property type="term" value="P:DNA strand elongation involved in DNA replication"/>
    <property type="evidence" value="ECO:0007669"/>
    <property type="project" value="UniProtKB-ARBA"/>
</dbReference>
<dbReference type="Proteomes" id="UP000019375">
    <property type="component" value="Unassembled WGS sequence"/>
</dbReference>
<protein>
    <submittedName>
        <fullName evidence="2">ZYBA0S12-01530g1_1</fullName>
    </submittedName>
</protein>
<gene>
    <name evidence="2" type="ORF">BN860_01530g</name>
</gene>
<accession>A0A8J2TAJ5</accession>
<evidence type="ECO:0000313" key="2">
    <source>
        <dbReference type="EMBL" id="CDF91552.1"/>
    </source>
</evidence>
<proteinExistence type="predicted"/>
<dbReference type="InterPro" id="IPR027417">
    <property type="entry name" value="P-loop_NTPase"/>
</dbReference>
<dbReference type="GO" id="GO:0031389">
    <property type="term" value="C:Rad17 RFC-like complex"/>
    <property type="evidence" value="ECO:0007669"/>
    <property type="project" value="TreeGrafter"/>
</dbReference>
<reference evidence="3" key="1">
    <citation type="journal article" date="2013" name="Genome Announc.">
        <title>Genome sequence of the food spoilage yeast Zygosaccharomyces bailii CLIB 213(T).</title>
        <authorList>
            <person name="Galeote V."/>
            <person name="Bigey F."/>
            <person name="Devillers H."/>
            <person name="Neuveglise C."/>
            <person name="Dequin S."/>
        </authorList>
    </citation>
    <scope>NUCLEOTIDE SEQUENCE [LARGE SCALE GENOMIC DNA]</scope>
    <source>
        <strain evidence="3">CLIB 213 / ATCC 58445 / CBS 680 / CCRC 21525 / NBRC 1098 / NCYC 1416 / NRRL Y-2227</strain>
    </source>
</reference>